<dbReference type="SUPFAM" id="SSF53092">
    <property type="entry name" value="Creatinase/prolidase N-terminal domain"/>
    <property type="match status" value="1"/>
</dbReference>
<dbReference type="GO" id="GO:0030145">
    <property type="term" value="F:manganese ion binding"/>
    <property type="evidence" value="ECO:0007669"/>
    <property type="project" value="InterPro"/>
</dbReference>
<dbReference type="GO" id="GO:0006508">
    <property type="term" value="P:proteolysis"/>
    <property type="evidence" value="ECO:0007669"/>
    <property type="project" value="TreeGrafter"/>
</dbReference>
<dbReference type="SMART" id="SM01011">
    <property type="entry name" value="AMP_N"/>
    <property type="match status" value="1"/>
</dbReference>
<organism evidence="5">
    <name type="scientific">Oikopleura dioica</name>
    <name type="common">Tunicate</name>
    <dbReference type="NCBI Taxonomy" id="34765"/>
    <lineage>
        <taxon>Eukaryota</taxon>
        <taxon>Metazoa</taxon>
        <taxon>Chordata</taxon>
        <taxon>Tunicata</taxon>
        <taxon>Appendicularia</taxon>
        <taxon>Copelata</taxon>
        <taxon>Oikopleuridae</taxon>
        <taxon>Oikopleura</taxon>
    </lineage>
</organism>
<accession>E4YCE2</accession>
<sequence length="296" mass="33022">MTPWTHSDNLKENEVLSGLTKSFFKNRRQRVISKMLKRNSEDTKLKPLAEMEDQERNEFVMIVPSASEKLMSSGAYYPFVQDSNFHYLTGFVEPDAILVVSTVKGLPFPQHKATLYVSERDEANEMVTGFRAGTELAKQLTGVDETKDIESLAEDLKQYAKSNFKIWGDVKPGRIGNMSLHSRHIHDGIITAVQNEAEIFALSPLIQQIRGEKTHEEVDNIAKAASLSSEGLLDVMVASGQHRCENYLSSLFEFGCRSRGAEKVFSTSTVVAGGERTIMPHYDQNFGLIEDGALVG</sequence>
<dbReference type="Gene3D" id="3.90.230.10">
    <property type="entry name" value="Creatinase/methionine aminopeptidase superfamily"/>
    <property type="match status" value="1"/>
</dbReference>
<keyword evidence="3" id="KW-0378">Hydrolase</keyword>
<reference evidence="5" key="1">
    <citation type="journal article" date="2010" name="Science">
        <title>Plasticity of animal genome architecture unmasked by rapid evolution of a pelagic tunicate.</title>
        <authorList>
            <person name="Denoeud F."/>
            <person name="Henriet S."/>
            <person name="Mungpakdee S."/>
            <person name="Aury J.M."/>
            <person name="Da Silva C."/>
            <person name="Brinkmann H."/>
            <person name="Mikhaleva J."/>
            <person name="Olsen L.C."/>
            <person name="Jubin C."/>
            <person name="Canestro C."/>
            <person name="Bouquet J.M."/>
            <person name="Danks G."/>
            <person name="Poulain J."/>
            <person name="Campsteijn C."/>
            <person name="Adamski M."/>
            <person name="Cross I."/>
            <person name="Yadetie F."/>
            <person name="Muffato M."/>
            <person name="Louis A."/>
            <person name="Butcher S."/>
            <person name="Tsagkogeorga G."/>
            <person name="Konrad A."/>
            <person name="Singh S."/>
            <person name="Jensen M.F."/>
            <person name="Cong E.H."/>
            <person name="Eikeseth-Otteraa H."/>
            <person name="Noel B."/>
            <person name="Anthouard V."/>
            <person name="Porcel B.M."/>
            <person name="Kachouri-Lafond R."/>
            <person name="Nishino A."/>
            <person name="Ugolini M."/>
            <person name="Chourrout P."/>
            <person name="Nishida H."/>
            <person name="Aasland R."/>
            <person name="Huzurbazar S."/>
            <person name="Westhof E."/>
            <person name="Delsuc F."/>
            <person name="Lehrach H."/>
            <person name="Reinhardt R."/>
            <person name="Weissenbach J."/>
            <person name="Roy S.W."/>
            <person name="Artiguenave F."/>
            <person name="Postlethwait J.H."/>
            <person name="Manak J.R."/>
            <person name="Thompson E.M."/>
            <person name="Jaillon O."/>
            <person name="Du Pasquier L."/>
            <person name="Boudinot P."/>
            <person name="Liberles D.A."/>
            <person name="Volff J.N."/>
            <person name="Philippe H."/>
            <person name="Lenhard B."/>
            <person name="Roest Crollius H."/>
            <person name="Wincker P."/>
            <person name="Chourrout D."/>
        </authorList>
    </citation>
    <scope>NUCLEOTIDE SEQUENCE [LARGE SCALE GENOMIC DNA]</scope>
</reference>
<dbReference type="Pfam" id="PF05195">
    <property type="entry name" value="AMP_N"/>
    <property type="match status" value="1"/>
</dbReference>
<evidence type="ECO:0000256" key="2">
    <source>
        <dbReference type="ARBA" id="ARBA00022723"/>
    </source>
</evidence>
<evidence type="ECO:0000259" key="4">
    <source>
        <dbReference type="SMART" id="SM01011"/>
    </source>
</evidence>
<evidence type="ECO:0000313" key="5">
    <source>
        <dbReference type="EMBL" id="CBY33209.1"/>
    </source>
</evidence>
<dbReference type="AlphaFoldDB" id="E4YCE2"/>
<dbReference type="Proteomes" id="UP000011014">
    <property type="component" value="Unassembled WGS sequence"/>
</dbReference>
<dbReference type="InterPro" id="IPR029149">
    <property type="entry name" value="Creatin/AminoP/Spt16_N"/>
</dbReference>
<comment type="similarity">
    <text evidence="1">Belongs to the peptidase M24B family.</text>
</comment>
<dbReference type="InterPro" id="IPR036005">
    <property type="entry name" value="Creatinase/aminopeptidase-like"/>
</dbReference>
<dbReference type="InterPro" id="IPR052433">
    <property type="entry name" value="X-Pro_dipept-like"/>
</dbReference>
<dbReference type="Gene3D" id="3.40.350.10">
    <property type="entry name" value="Creatinase/prolidase N-terminal domain"/>
    <property type="match status" value="1"/>
</dbReference>
<dbReference type="InterPro" id="IPR007865">
    <property type="entry name" value="Aminopep_P_N"/>
</dbReference>
<name>E4YCE2_OIKDI</name>
<evidence type="ECO:0000256" key="3">
    <source>
        <dbReference type="ARBA" id="ARBA00022801"/>
    </source>
</evidence>
<gene>
    <name evidence="5" type="ORF">GSOID_T00021108001</name>
</gene>
<dbReference type="EMBL" id="FN654403">
    <property type="protein sequence ID" value="CBY33209.1"/>
    <property type="molecule type" value="Genomic_DNA"/>
</dbReference>
<dbReference type="PANTHER" id="PTHR43226:SF4">
    <property type="entry name" value="XAA-PRO AMINOPEPTIDASE 3"/>
    <property type="match status" value="1"/>
</dbReference>
<dbReference type="GO" id="GO:0070006">
    <property type="term" value="F:metalloaminopeptidase activity"/>
    <property type="evidence" value="ECO:0007669"/>
    <property type="project" value="InterPro"/>
</dbReference>
<keyword evidence="2" id="KW-0479">Metal-binding</keyword>
<protein>
    <recommendedName>
        <fullName evidence="4">Aminopeptidase P N-terminal domain-containing protein</fullName>
    </recommendedName>
</protein>
<evidence type="ECO:0000256" key="1">
    <source>
        <dbReference type="ARBA" id="ARBA00008766"/>
    </source>
</evidence>
<dbReference type="SUPFAM" id="SSF55920">
    <property type="entry name" value="Creatinase/aminopeptidase"/>
    <property type="match status" value="1"/>
</dbReference>
<feature type="domain" description="Aminopeptidase P N-terminal" evidence="4">
    <location>
        <begin position="19"/>
        <end position="177"/>
    </location>
</feature>
<proteinExistence type="inferred from homology"/>
<dbReference type="PANTHER" id="PTHR43226">
    <property type="entry name" value="XAA-PRO AMINOPEPTIDASE 3"/>
    <property type="match status" value="1"/>
</dbReference>